<dbReference type="Proteomes" id="UP000494269">
    <property type="component" value="Unassembled WGS sequence"/>
</dbReference>
<accession>A0A6S7ACA6</accession>
<gene>
    <name evidence="2" type="ORF">LMG3441_00716</name>
</gene>
<dbReference type="EMBL" id="CADIJQ010000001">
    <property type="protein sequence ID" value="CAB3664051.1"/>
    <property type="molecule type" value="Genomic_DNA"/>
</dbReference>
<evidence type="ECO:0000313" key="2">
    <source>
        <dbReference type="EMBL" id="CAB3664051.1"/>
    </source>
</evidence>
<name>A0A6S7ACA6_9BURK</name>
<proteinExistence type="predicted"/>
<feature type="domain" description="Transposase IS66 C-terminal" evidence="1">
    <location>
        <begin position="10"/>
        <end position="43"/>
    </location>
</feature>
<protein>
    <recommendedName>
        <fullName evidence="1">Transposase IS66 C-terminal domain-containing protein</fullName>
    </recommendedName>
</protein>
<dbReference type="AlphaFoldDB" id="A0A6S7ACA6"/>
<evidence type="ECO:0000313" key="3">
    <source>
        <dbReference type="Proteomes" id="UP000494269"/>
    </source>
</evidence>
<keyword evidence="3" id="KW-1185">Reference proteome</keyword>
<organism evidence="2 3">
    <name type="scientific">Achromobacter kerstersii</name>
    <dbReference type="NCBI Taxonomy" id="1353890"/>
    <lineage>
        <taxon>Bacteria</taxon>
        <taxon>Pseudomonadati</taxon>
        <taxon>Pseudomonadota</taxon>
        <taxon>Betaproteobacteria</taxon>
        <taxon>Burkholderiales</taxon>
        <taxon>Alcaligenaceae</taxon>
        <taxon>Achromobacter</taxon>
    </lineage>
</organism>
<sequence length="52" mass="6019">MYVETRHGHTCKLNSINPEAYLRHVLARIADHPVNQIDRLLPWAVAEQLRTA</sequence>
<evidence type="ECO:0000259" key="1">
    <source>
        <dbReference type="Pfam" id="PF13817"/>
    </source>
</evidence>
<dbReference type="Pfam" id="PF13817">
    <property type="entry name" value="DDE_Tnp_IS66_C"/>
    <property type="match status" value="1"/>
</dbReference>
<dbReference type="InterPro" id="IPR039552">
    <property type="entry name" value="IS66_C"/>
</dbReference>
<reference evidence="2 3" key="1">
    <citation type="submission" date="2020-04" db="EMBL/GenBank/DDBJ databases">
        <authorList>
            <person name="De Canck E."/>
        </authorList>
    </citation>
    <scope>NUCLEOTIDE SEQUENCE [LARGE SCALE GENOMIC DNA]</scope>
    <source>
        <strain evidence="2 3">LMG 3441</strain>
    </source>
</reference>